<feature type="transmembrane region" description="Helical" evidence="1">
    <location>
        <begin position="137"/>
        <end position="162"/>
    </location>
</feature>
<feature type="transmembrane region" description="Helical" evidence="1">
    <location>
        <begin position="12"/>
        <end position="33"/>
    </location>
</feature>
<keyword evidence="1" id="KW-0812">Transmembrane</keyword>
<accession>A0A6I6MKF3</accession>
<sequence>MSNGRNEAFRRFAMQTAILAWGATAAFWVLYVIDHYWLSRTAASAQYSGAFGRYFSFDPDSNAVASLSGVNIAVFGIVITIVSIIVQLSADRYTGVARMFLRDRVNIRVAAFYVVACVISVWLSASIQDDYVPRATLVAMLCMTTGGLVIMMPYFGYVFWFLDPQNLIRHIRRDGVADAAKGAAEHDEAKCFEAQAQTLFALEELTDIANNSISGKDKIIASSVADALRDFAIDYLKVKPTASNAWFSIGPDIRLNPDFVAMDAESLSDLEARHTWIEWKVMRQLLSIYAEALGSMRDINYVIAIDTRYIGEAAAKADDTELVNLVFRFMNSYLRSTLNARDVRTAYNVLNQYRKLGETMLAEGKHQAAVDAVKHMKYYGLISFEMDLHFVTETVGYDLGALAQLANELGSPAEQEILAEFLELDRAPFVREQENALLGVRKAQVKLAVYYLASGQDDRARAIANDMRDEPAERMRRVYRQLAAVESKDFWEIIDRGRNFEYTPPKQRECLGAFFELLHVETANAAPPSE</sequence>
<evidence type="ECO:0000256" key="1">
    <source>
        <dbReference type="SAM" id="Phobius"/>
    </source>
</evidence>
<keyword evidence="1" id="KW-0472">Membrane</keyword>
<keyword evidence="3" id="KW-1185">Reference proteome</keyword>
<reference evidence="3" key="1">
    <citation type="submission" date="2019-12" db="EMBL/GenBank/DDBJ databases">
        <title>Complete genome of Terracaulis silvestris 0127_4.</title>
        <authorList>
            <person name="Vieira S."/>
            <person name="Riedel T."/>
            <person name="Sproer C."/>
            <person name="Pascual J."/>
            <person name="Boedeker C."/>
            <person name="Overmann J."/>
        </authorList>
    </citation>
    <scope>NUCLEOTIDE SEQUENCE [LARGE SCALE GENOMIC DNA]</scope>
    <source>
        <strain evidence="3">0127_4</strain>
    </source>
</reference>
<dbReference type="KEGG" id="tsv:DSM104635_00428"/>
<proteinExistence type="predicted"/>
<organism evidence="2 3">
    <name type="scientific">Terricaulis silvestris</name>
    <dbReference type="NCBI Taxonomy" id="2686094"/>
    <lineage>
        <taxon>Bacteria</taxon>
        <taxon>Pseudomonadati</taxon>
        <taxon>Pseudomonadota</taxon>
        <taxon>Alphaproteobacteria</taxon>
        <taxon>Caulobacterales</taxon>
        <taxon>Caulobacteraceae</taxon>
        <taxon>Terricaulis</taxon>
    </lineage>
</organism>
<evidence type="ECO:0000313" key="2">
    <source>
        <dbReference type="EMBL" id="QGZ93616.1"/>
    </source>
</evidence>
<feature type="transmembrane region" description="Helical" evidence="1">
    <location>
        <begin position="63"/>
        <end position="86"/>
    </location>
</feature>
<protein>
    <recommendedName>
        <fullName evidence="4">DUF2254 domain-containing protein</fullName>
    </recommendedName>
</protein>
<dbReference type="EMBL" id="CP047045">
    <property type="protein sequence ID" value="QGZ93616.1"/>
    <property type="molecule type" value="Genomic_DNA"/>
</dbReference>
<gene>
    <name evidence="2" type="ORF">DSM104635_00428</name>
</gene>
<feature type="transmembrane region" description="Helical" evidence="1">
    <location>
        <begin position="107"/>
        <end position="125"/>
    </location>
</feature>
<evidence type="ECO:0008006" key="4">
    <source>
        <dbReference type="Google" id="ProtNLM"/>
    </source>
</evidence>
<keyword evidence="1" id="KW-1133">Transmembrane helix</keyword>
<dbReference type="AlphaFoldDB" id="A0A6I6MKF3"/>
<evidence type="ECO:0000313" key="3">
    <source>
        <dbReference type="Proteomes" id="UP000431269"/>
    </source>
</evidence>
<name>A0A6I6MKF3_9CAUL</name>
<dbReference type="Proteomes" id="UP000431269">
    <property type="component" value="Chromosome"/>
</dbReference>